<keyword evidence="8" id="KW-0418">Kinase</keyword>
<feature type="modified residue" description="4-aspartylphosphate" evidence="3">
    <location>
        <position position="607"/>
    </location>
</feature>
<dbReference type="Pfam" id="PF02518">
    <property type="entry name" value="HATPase_c"/>
    <property type="match status" value="1"/>
</dbReference>
<dbReference type="InterPro" id="IPR005467">
    <property type="entry name" value="His_kinase_dom"/>
</dbReference>
<dbReference type="PANTHER" id="PTHR45339:SF1">
    <property type="entry name" value="HYBRID SIGNAL TRANSDUCTION HISTIDINE KINASE J"/>
    <property type="match status" value="1"/>
</dbReference>
<evidence type="ECO:0000256" key="4">
    <source>
        <dbReference type="SAM" id="MobiDB-lite"/>
    </source>
</evidence>
<keyword evidence="5" id="KW-1133">Transmembrane helix</keyword>
<sequence length="687" mass="75556">MSLPASELESLGMSEHDRPPSGAQDDAWLYPTRRVSTRTVWLAAAFGLAHLLLSAAWVVLALNAGSWLGPSGADWATLMGLALAGACLIGAALHWAVLRCLGGPVLALEQFRHGLWAARRALRPKSRRAKRVPASDRELVEGMRRSQLRTQRMLLMQHQTLQRELKRHEQFLQSVSKSIARPLGAAQALTEMVARNGLSVDQQRYMDALRLELQDVRLVLDHSIMLDRLPALGAELSAQPTDASRVVQRVVRPHMLDAFRSGTRVYVSFDSRFPARVLLDACRFTQIVDELVANAVRATRQGHIRVSLLRSGPRELRFVVTDSGTGMSAAQLERHRRRMSQARAQGRGGLVRAHLLARELGGELRLASQSGVGTQVIVQLPCTVHEQKPGRFSARHVAPPARLLIYADDPACLPDLEPLAVRAGWQVRVARQPEDLFAVDQRSPLHVLVVQMAPNQIDLRPVITKLAAGTTWSVLLHPGQTLAPGQAQALRSVDPHLGSSDTIRETLTHLAPMSLRDWEEMLLAFSPMSMLGQRPPQPPAAQRLQAARTSGRVLLVEDNQVARLLAEAALRERGWAVVSVESAEQALRVLDLHVNSEAWQLDLVLCDIDLPGASGADLVRRWRRVEAAVGLRAVPFICVSATDRFDVKADALAAGMLTHLGKRLGVEALDYLERFRPAPAPVEPLTP</sequence>
<keyword evidence="8" id="KW-0808">Transferase</keyword>
<dbReference type="InterPro" id="IPR003594">
    <property type="entry name" value="HATPase_dom"/>
</dbReference>
<proteinExistence type="predicted"/>
<keyword evidence="2" id="KW-0902">Two-component regulatory system</keyword>
<dbReference type="SUPFAM" id="SSF52172">
    <property type="entry name" value="CheY-like"/>
    <property type="match status" value="1"/>
</dbReference>
<evidence type="ECO:0000256" key="3">
    <source>
        <dbReference type="PROSITE-ProRule" id="PRU00169"/>
    </source>
</evidence>
<name>A0ABV7H8V0_9BURK</name>
<evidence type="ECO:0000313" key="9">
    <source>
        <dbReference type="Proteomes" id="UP001595556"/>
    </source>
</evidence>
<dbReference type="RefSeq" id="WP_377305556.1">
    <property type="nucleotide sequence ID" value="NZ_CP180191.1"/>
</dbReference>
<evidence type="ECO:0000256" key="2">
    <source>
        <dbReference type="ARBA" id="ARBA00023012"/>
    </source>
</evidence>
<dbReference type="Gene3D" id="3.40.50.2300">
    <property type="match status" value="1"/>
</dbReference>
<feature type="region of interest" description="Disordered" evidence="4">
    <location>
        <begin position="1"/>
        <end position="25"/>
    </location>
</feature>
<keyword evidence="1 3" id="KW-0597">Phosphoprotein</keyword>
<dbReference type="SUPFAM" id="SSF55874">
    <property type="entry name" value="ATPase domain of HSP90 chaperone/DNA topoisomerase II/histidine kinase"/>
    <property type="match status" value="1"/>
</dbReference>
<keyword evidence="5" id="KW-0472">Membrane</keyword>
<protein>
    <submittedName>
        <fullName evidence="8">Hybrid sensor histidine kinase/response regulator</fullName>
    </submittedName>
</protein>
<comment type="caution">
    <text evidence="8">The sequence shown here is derived from an EMBL/GenBank/DDBJ whole genome shotgun (WGS) entry which is preliminary data.</text>
</comment>
<keyword evidence="9" id="KW-1185">Reference proteome</keyword>
<dbReference type="GO" id="GO:0016301">
    <property type="term" value="F:kinase activity"/>
    <property type="evidence" value="ECO:0007669"/>
    <property type="project" value="UniProtKB-KW"/>
</dbReference>
<feature type="transmembrane region" description="Helical" evidence="5">
    <location>
        <begin position="40"/>
        <end position="63"/>
    </location>
</feature>
<dbReference type="SMART" id="SM00448">
    <property type="entry name" value="REC"/>
    <property type="match status" value="1"/>
</dbReference>
<keyword evidence="5" id="KW-0812">Transmembrane</keyword>
<dbReference type="InterPro" id="IPR036890">
    <property type="entry name" value="HATPase_C_sf"/>
</dbReference>
<dbReference type="InterPro" id="IPR011006">
    <property type="entry name" value="CheY-like_superfamily"/>
</dbReference>
<evidence type="ECO:0000259" key="7">
    <source>
        <dbReference type="PROSITE" id="PS50110"/>
    </source>
</evidence>
<dbReference type="PANTHER" id="PTHR45339">
    <property type="entry name" value="HYBRID SIGNAL TRANSDUCTION HISTIDINE KINASE J"/>
    <property type="match status" value="1"/>
</dbReference>
<dbReference type="Proteomes" id="UP001595556">
    <property type="component" value="Unassembled WGS sequence"/>
</dbReference>
<evidence type="ECO:0000256" key="1">
    <source>
        <dbReference type="ARBA" id="ARBA00022553"/>
    </source>
</evidence>
<dbReference type="InterPro" id="IPR001789">
    <property type="entry name" value="Sig_transdc_resp-reg_receiver"/>
</dbReference>
<organism evidence="8 9">
    <name type="scientific">Piscinibacterium candidicorallinum</name>
    <dbReference type="NCBI Taxonomy" id="1793872"/>
    <lineage>
        <taxon>Bacteria</taxon>
        <taxon>Pseudomonadati</taxon>
        <taxon>Pseudomonadota</taxon>
        <taxon>Betaproteobacteria</taxon>
        <taxon>Burkholderiales</taxon>
        <taxon>Piscinibacterium</taxon>
    </lineage>
</organism>
<evidence type="ECO:0000313" key="8">
    <source>
        <dbReference type="EMBL" id="MFC3149076.1"/>
    </source>
</evidence>
<dbReference type="EMBL" id="JBHRTI010000010">
    <property type="protein sequence ID" value="MFC3149076.1"/>
    <property type="molecule type" value="Genomic_DNA"/>
</dbReference>
<gene>
    <name evidence="8" type="ORF">ACFOEN_15730</name>
</gene>
<dbReference type="Pfam" id="PF00072">
    <property type="entry name" value="Response_reg"/>
    <property type="match status" value="1"/>
</dbReference>
<evidence type="ECO:0000256" key="5">
    <source>
        <dbReference type="SAM" id="Phobius"/>
    </source>
</evidence>
<dbReference type="PROSITE" id="PS50110">
    <property type="entry name" value="RESPONSE_REGULATORY"/>
    <property type="match status" value="1"/>
</dbReference>
<dbReference type="Gene3D" id="3.30.565.10">
    <property type="entry name" value="Histidine kinase-like ATPase, C-terminal domain"/>
    <property type="match status" value="1"/>
</dbReference>
<evidence type="ECO:0000259" key="6">
    <source>
        <dbReference type="PROSITE" id="PS50109"/>
    </source>
</evidence>
<reference evidence="9" key="1">
    <citation type="journal article" date="2019" name="Int. J. Syst. Evol. Microbiol.">
        <title>The Global Catalogue of Microorganisms (GCM) 10K type strain sequencing project: providing services to taxonomists for standard genome sequencing and annotation.</title>
        <authorList>
            <consortium name="The Broad Institute Genomics Platform"/>
            <consortium name="The Broad Institute Genome Sequencing Center for Infectious Disease"/>
            <person name="Wu L."/>
            <person name="Ma J."/>
        </authorList>
    </citation>
    <scope>NUCLEOTIDE SEQUENCE [LARGE SCALE GENOMIC DNA]</scope>
    <source>
        <strain evidence="9">KCTC 52168</strain>
    </source>
</reference>
<feature type="domain" description="Response regulatory" evidence="7">
    <location>
        <begin position="552"/>
        <end position="677"/>
    </location>
</feature>
<dbReference type="CDD" id="cd17546">
    <property type="entry name" value="REC_hyHK_CKI1_RcsC-like"/>
    <property type="match status" value="1"/>
</dbReference>
<dbReference type="PROSITE" id="PS50109">
    <property type="entry name" value="HIS_KIN"/>
    <property type="match status" value="1"/>
</dbReference>
<accession>A0ABV7H8V0</accession>
<dbReference type="SMART" id="SM00387">
    <property type="entry name" value="HATPase_c"/>
    <property type="match status" value="1"/>
</dbReference>
<feature type="domain" description="Histidine kinase" evidence="6">
    <location>
        <begin position="174"/>
        <end position="384"/>
    </location>
</feature>
<feature type="transmembrane region" description="Helical" evidence="5">
    <location>
        <begin position="75"/>
        <end position="97"/>
    </location>
</feature>